<gene>
    <name evidence="2" type="ORF">SCHCODRAFT_112205</name>
</gene>
<evidence type="ECO:0000313" key="2">
    <source>
        <dbReference type="EMBL" id="EFI94143.1"/>
    </source>
</evidence>
<dbReference type="Proteomes" id="UP000007431">
    <property type="component" value="Unassembled WGS sequence"/>
</dbReference>
<reference evidence="2 3" key="1">
    <citation type="journal article" date="2010" name="Nat. Biotechnol.">
        <title>Genome sequence of the model mushroom Schizophyllum commune.</title>
        <authorList>
            <person name="Ohm R.A."/>
            <person name="de Jong J.F."/>
            <person name="Lugones L.G."/>
            <person name="Aerts A."/>
            <person name="Kothe E."/>
            <person name="Stajich J.E."/>
            <person name="de Vries R.P."/>
            <person name="Record E."/>
            <person name="Levasseur A."/>
            <person name="Baker S.E."/>
            <person name="Bartholomew K.A."/>
            <person name="Coutinho P.M."/>
            <person name="Erdmann S."/>
            <person name="Fowler T.J."/>
            <person name="Gathman A.C."/>
            <person name="Lombard V."/>
            <person name="Henrissat B."/>
            <person name="Knabe N."/>
            <person name="Kuees U."/>
            <person name="Lilly W.W."/>
            <person name="Lindquist E."/>
            <person name="Lucas S."/>
            <person name="Magnuson J.K."/>
            <person name="Piumi F."/>
            <person name="Raudaskoski M."/>
            <person name="Salamov A."/>
            <person name="Schmutz J."/>
            <person name="Schwarze F.W.M.R."/>
            <person name="vanKuyk P.A."/>
            <person name="Horton J.S."/>
            <person name="Grigoriev I.V."/>
            <person name="Woesten H.A.B."/>
        </authorList>
    </citation>
    <scope>NUCLEOTIDE SEQUENCE [LARGE SCALE GENOMIC DNA]</scope>
    <source>
        <strain evidence="3">H4-8 / FGSC 9210</strain>
    </source>
</reference>
<feature type="non-terminal residue" evidence="2">
    <location>
        <position position="576"/>
    </location>
</feature>
<feature type="compositionally biased region" description="Basic residues" evidence="1">
    <location>
        <begin position="440"/>
        <end position="455"/>
    </location>
</feature>
<dbReference type="VEuPathDB" id="FungiDB:SCHCODRAFT_02670972"/>
<dbReference type="InParanoid" id="D8QEC4"/>
<feature type="compositionally biased region" description="Polar residues" evidence="1">
    <location>
        <begin position="297"/>
        <end position="307"/>
    </location>
</feature>
<dbReference type="EMBL" id="GL377310">
    <property type="protein sequence ID" value="EFI94143.1"/>
    <property type="molecule type" value="Genomic_DNA"/>
</dbReference>
<organism evidence="3">
    <name type="scientific">Schizophyllum commune (strain H4-8 / FGSC 9210)</name>
    <name type="common">Split gill fungus</name>
    <dbReference type="NCBI Taxonomy" id="578458"/>
    <lineage>
        <taxon>Eukaryota</taxon>
        <taxon>Fungi</taxon>
        <taxon>Dikarya</taxon>
        <taxon>Basidiomycota</taxon>
        <taxon>Agaricomycotina</taxon>
        <taxon>Agaricomycetes</taxon>
        <taxon>Agaricomycetidae</taxon>
        <taxon>Agaricales</taxon>
        <taxon>Schizophyllaceae</taxon>
        <taxon>Schizophyllum</taxon>
    </lineage>
</organism>
<evidence type="ECO:0000313" key="3">
    <source>
        <dbReference type="Proteomes" id="UP000007431"/>
    </source>
</evidence>
<name>D8QEC4_SCHCM</name>
<accession>D8QEC4</accession>
<proteinExistence type="predicted"/>
<protein>
    <submittedName>
        <fullName evidence="2">Uncharacterized protein</fullName>
    </submittedName>
</protein>
<keyword evidence="3" id="KW-1185">Reference proteome</keyword>
<dbReference type="HOGENOM" id="CLU_473403_0_0_1"/>
<feature type="region of interest" description="Disordered" evidence="1">
    <location>
        <begin position="274"/>
        <end position="307"/>
    </location>
</feature>
<feature type="region of interest" description="Disordered" evidence="1">
    <location>
        <begin position="412"/>
        <end position="464"/>
    </location>
</feature>
<sequence length="576" mass="62565">MVHNAQVHNLPPLHPTPRLAAHLPPPWSEFRAAIRFDGIICHVRNAEDPDPPSGNFAGKGRICAALYLRASLRGGVGNPGERSTKALAASVGHQVDVAEDVNKSVRWLEVYIRRVPSLSLYIIEHVLYCHPPLPAFLLHSVPPRFRRIRGCLLDGLGVASLLFKLPSIVEPALLRYRPSADLPVGPSAIPIRLRRRSLRCAQAQLTADELTLTCIGRPGNDSSELLSMLRLTIELPLDDLLNIIAFQDILALRALALHAAQRLPARGRRCHDTLHGDTHPRTNTTAAAPFDDGCGTDRTTPSPESTLTCHEDGRINESIDDASDCRAARGLTLGTYGWSGSGVFELTRDLLAPGNRDPVHDPPRRRRVPDAQSRACGLVARPLLSQRRSERPAARVCSGIVPVVVRSVIEQNGKVHGPTRSVGDPTSAHPQLRDKQQDTRKRRGLKNKSPRKHHATASPSANEDLTSARAALAVHASDRLDGWVEGGGVARRGWEKGSLTVSYEVQNGRTDSHSTQPITRVTKVPPRSLQRPTNACGGHSKTHEGGGGGSGPSLSYYIWGHIALTQPRLSKGEEGD</sequence>
<dbReference type="AlphaFoldDB" id="D8QEC4"/>
<feature type="region of interest" description="Disordered" evidence="1">
    <location>
        <begin position="523"/>
        <end position="549"/>
    </location>
</feature>
<evidence type="ECO:0000256" key="1">
    <source>
        <dbReference type="SAM" id="MobiDB-lite"/>
    </source>
</evidence>
<feature type="region of interest" description="Disordered" evidence="1">
    <location>
        <begin position="352"/>
        <end position="373"/>
    </location>
</feature>